<evidence type="ECO:0000256" key="5">
    <source>
        <dbReference type="ARBA" id="ARBA00023136"/>
    </source>
</evidence>
<gene>
    <name evidence="11" type="ORF">LUZ62_045166</name>
    <name evidence="10" type="ORF">LUZ62_087495</name>
</gene>
<keyword evidence="4" id="KW-0560">Oxidoreductase</keyword>
<evidence type="ECO:0000256" key="7">
    <source>
        <dbReference type="SAM" id="Phobius"/>
    </source>
</evidence>
<dbReference type="InterPro" id="IPR005804">
    <property type="entry name" value="FA_desaturase_dom"/>
</dbReference>
<dbReference type="EMBL" id="JAMFTS010000002">
    <property type="protein sequence ID" value="KAJ4793920.1"/>
    <property type="molecule type" value="Genomic_DNA"/>
</dbReference>
<dbReference type="CDD" id="cd03507">
    <property type="entry name" value="Delta12-FADS-like"/>
    <property type="match status" value="1"/>
</dbReference>
<keyword evidence="7" id="KW-0812">Transmembrane</keyword>
<organism evidence="10 12">
    <name type="scientific">Rhynchospora pubera</name>
    <dbReference type="NCBI Taxonomy" id="906938"/>
    <lineage>
        <taxon>Eukaryota</taxon>
        <taxon>Viridiplantae</taxon>
        <taxon>Streptophyta</taxon>
        <taxon>Embryophyta</taxon>
        <taxon>Tracheophyta</taxon>
        <taxon>Spermatophyta</taxon>
        <taxon>Magnoliopsida</taxon>
        <taxon>Liliopsida</taxon>
        <taxon>Poales</taxon>
        <taxon>Cyperaceae</taxon>
        <taxon>Cyperoideae</taxon>
        <taxon>Rhynchosporeae</taxon>
        <taxon>Rhynchospora</taxon>
    </lineage>
</organism>
<dbReference type="InterPro" id="IPR012171">
    <property type="entry name" value="Fatty_acid_desaturase"/>
</dbReference>
<evidence type="ECO:0000259" key="9">
    <source>
        <dbReference type="Pfam" id="PF11960"/>
    </source>
</evidence>
<comment type="subcellular location">
    <subcellularLocation>
        <location evidence="1">Membrane</location>
    </subcellularLocation>
</comment>
<comment type="similarity">
    <text evidence="3">Belongs to the fatty acid desaturase type 1 family.</text>
</comment>
<protein>
    <submittedName>
        <fullName evidence="10">Delta-12 fatty acid desaturase</fullName>
    </submittedName>
</protein>
<keyword evidence="5 7" id="KW-0472">Membrane</keyword>
<dbReference type="AlphaFoldDB" id="A0AAV8CE27"/>
<keyword evidence="12" id="KW-1185">Reference proteome</keyword>
<feature type="transmembrane region" description="Helical" evidence="7">
    <location>
        <begin position="184"/>
        <end position="204"/>
    </location>
</feature>
<dbReference type="Pfam" id="PF00487">
    <property type="entry name" value="FA_desaturase"/>
    <property type="match status" value="1"/>
</dbReference>
<evidence type="ECO:0000313" key="10">
    <source>
        <dbReference type="EMBL" id="KAJ4753090.1"/>
    </source>
</evidence>
<dbReference type="EMBL" id="JAMFTS010000005">
    <property type="protein sequence ID" value="KAJ4753090.1"/>
    <property type="molecule type" value="Genomic_DNA"/>
</dbReference>
<dbReference type="GO" id="GO:0006629">
    <property type="term" value="P:lipid metabolic process"/>
    <property type="evidence" value="ECO:0007669"/>
    <property type="project" value="InterPro"/>
</dbReference>
<keyword evidence="7" id="KW-1133">Transmembrane helix</keyword>
<evidence type="ECO:0000256" key="3">
    <source>
        <dbReference type="ARBA" id="ARBA00009295"/>
    </source>
</evidence>
<evidence type="ECO:0000259" key="8">
    <source>
        <dbReference type="Pfam" id="PF00487"/>
    </source>
</evidence>
<feature type="transmembrane region" description="Helical" evidence="7">
    <location>
        <begin position="238"/>
        <end position="260"/>
    </location>
</feature>
<feature type="transmembrane region" description="Helical" evidence="7">
    <location>
        <begin position="62"/>
        <end position="81"/>
    </location>
</feature>
<evidence type="ECO:0000313" key="11">
    <source>
        <dbReference type="EMBL" id="KAJ4793920.1"/>
    </source>
</evidence>
<dbReference type="Proteomes" id="UP001140206">
    <property type="component" value="Chromosome 2"/>
</dbReference>
<evidence type="ECO:0000256" key="2">
    <source>
        <dbReference type="ARBA" id="ARBA00005189"/>
    </source>
</evidence>
<feature type="transmembrane region" description="Helical" evidence="7">
    <location>
        <begin position="123"/>
        <end position="144"/>
    </location>
</feature>
<dbReference type="Pfam" id="PF11960">
    <property type="entry name" value="DUF3474"/>
    <property type="match status" value="1"/>
</dbReference>
<feature type="domain" description="Fatty acid desaturase N-terminal" evidence="9">
    <location>
        <begin position="5"/>
        <end position="69"/>
    </location>
</feature>
<proteinExistence type="inferred from homology"/>
<evidence type="ECO:0000313" key="12">
    <source>
        <dbReference type="Proteomes" id="UP001140206"/>
    </source>
</evidence>
<sequence length="395" mass="45713">MFAGVCTPMTAILTQEKSDQANADKKNIKKSPTERPPFTLSQIKKSIPPHCFNRSAFRSFSYVLQDLLMCSILSYLAVAWIPSIPSSFQYASWVLYWAAQGSVLAGVWILGHECGHHAFSDYSLLDDLVGLLLHSALLVPYFSFKYSHRRHHSNTGSLERDEVYVPKRKFDIPWYYKYIYNNPLGRLLSLTIQLTLGWTLYLAFNVSGRQYQRYACHYNPYSPIYSDSERAHIFISDACLLAAAFALYCLASSFGFWWLIRVYGVPLLVENCCIVCLSYLQHTHPSLPHYDSTEWDWLRGALSTVDRDYRFFNKVFHNSTDTHVVHHLFPTIPHYHAMEATKAIKPILGKYYQFDGTPVFEAIWREAKECIYVEQDNCSVGSKKTRGVFWYNNRF</sequence>
<feature type="region of interest" description="Disordered" evidence="6">
    <location>
        <begin position="18"/>
        <end position="39"/>
    </location>
</feature>
<evidence type="ECO:0000256" key="6">
    <source>
        <dbReference type="SAM" id="MobiDB-lite"/>
    </source>
</evidence>
<dbReference type="InterPro" id="IPR021863">
    <property type="entry name" value="FAS_N"/>
</dbReference>
<dbReference type="PANTHER" id="PTHR32100">
    <property type="entry name" value="OMEGA-6 FATTY ACID DESATURASE, CHLOROPLASTIC"/>
    <property type="match status" value="1"/>
</dbReference>
<reference evidence="10" key="1">
    <citation type="submission" date="2022-08" db="EMBL/GenBank/DDBJ databases">
        <authorList>
            <person name="Marques A."/>
        </authorList>
    </citation>
    <scope>NUCLEOTIDE SEQUENCE</scope>
    <source>
        <strain evidence="10">RhyPub2mFocal</strain>
        <tissue evidence="10">Leaves</tissue>
    </source>
</reference>
<evidence type="ECO:0000256" key="4">
    <source>
        <dbReference type="ARBA" id="ARBA00023002"/>
    </source>
</evidence>
<accession>A0AAV8CE27</accession>
<comment type="pathway">
    <text evidence="2">Lipid metabolism.</text>
</comment>
<comment type="caution">
    <text evidence="10">The sequence shown here is derived from an EMBL/GenBank/DDBJ whole genome shotgun (WGS) entry which is preliminary data.</text>
</comment>
<dbReference type="GO" id="GO:0016020">
    <property type="term" value="C:membrane"/>
    <property type="evidence" value="ECO:0007669"/>
    <property type="project" value="UniProtKB-SubCell"/>
</dbReference>
<evidence type="ECO:0000256" key="1">
    <source>
        <dbReference type="ARBA" id="ARBA00004370"/>
    </source>
</evidence>
<dbReference type="GO" id="GO:0016717">
    <property type="term" value="F:oxidoreductase activity, acting on paired donors, with oxidation of a pair of donors resulting in the reduction of molecular oxygen to two molecules of water"/>
    <property type="evidence" value="ECO:0007669"/>
    <property type="project" value="InterPro"/>
</dbReference>
<feature type="transmembrane region" description="Helical" evidence="7">
    <location>
        <begin position="93"/>
        <end position="111"/>
    </location>
</feature>
<feature type="domain" description="Fatty acid desaturase" evidence="8">
    <location>
        <begin position="92"/>
        <end position="353"/>
    </location>
</feature>
<dbReference type="Proteomes" id="UP001140206">
    <property type="component" value="Chromosome 5"/>
</dbReference>
<name>A0AAV8CE27_9POAL</name>